<accession>A0A0W0FZX9</accession>
<name>A0A0W0FZX9_MONRR</name>
<reference evidence="1 2" key="1">
    <citation type="submission" date="2015-12" db="EMBL/GenBank/DDBJ databases">
        <title>Draft genome sequence of Moniliophthora roreri, the causal agent of frosty pod rot of cacao.</title>
        <authorList>
            <person name="Aime M.C."/>
            <person name="Diaz-Valderrama J.R."/>
            <person name="Kijpornyongpan T."/>
            <person name="Phillips-Mora W."/>
        </authorList>
    </citation>
    <scope>NUCLEOTIDE SEQUENCE [LARGE SCALE GENOMIC DNA]</scope>
    <source>
        <strain evidence="1 2">MCA 2952</strain>
    </source>
</reference>
<dbReference type="AlphaFoldDB" id="A0A0W0FZX9"/>
<dbReference type="Proteomes" id="UP000054988">
    <property type="component" value="Unassembled WGS sequence"/>
</dbReference>
<comment type="caution">
    <text evidence="1">The sequence shown here is derived from an EMBL/GenBank/DDBJ whole genome shotgun (WGS) entry which is preliminary data.</text>
</comment>
<sequence>MYDLLHAANLRRLLSARHLLSRSISPLHQDTHAWAKQTHLGDQIAERRVDLLLQQLSLATLARKLPANALLASTTSENLVALSPRKRIRIYPRLSGDQAAASNEVTDSWRTSKMSRTMVRGLTASSTLDV</sequence>
<dbReference type="EMBL" id="LATX01001422">
    <property type="protein sequence ID" value="KTB41889.1"/>
    <property type="molecule type" value="Genomic_DNA"/>
</dbReference>
<gene>
    <name evidence="1" type="ORF">WG66_5545</name>
</gene>
<evidence type="ECO:0000313" key="2">
    <source>
        <dbReference type="Proteomes" id="UP000054988"/>
    </source>
</evidence>
<evidence type="ECO:0000313" key="1">
    <source>
        <dbReference type="EMBL" id="KTB41889.1"/>
    </source>
</evidence>
<organism evidence="1 2">
    <name type="scientific">Moniliophthora roreri</name>
    <name type="common">Frosty pod rot fungus</name>
    <name type="synonym">Monilia roreri</name>
    <dbReference type="NCBI Taxonomy" id="221103"/>
    <lineage>
        <taxon>Eukaryota</taxon>
        <taxon>Fungi</taxon>
        <taxon>Dikarya</taxon>
        <taxon>Basidiomycota</taxon>
        <taxon>Agaricomycotina</taxon>
        <taxon>Agaricomycetes</taxon>
        <taxon>Agaricomycetidae</taxon>
        <taxon>Agaricales</taxon>
        <taxon>Marasmiineae</taxon>
        <taxon>Marasmiaceae</taxon>
        <taxon>Moniliophthora</taxon>
    </lineage>
</organism>
<protein>
    <submittedName>
        <fullName evidence="1">Uncharacterized protein</fullName>
    </submittedName>
</protein>
<proteinExistence type="predicted"/>